<sequence>MIGKFSNGSYYNKNNQFIGKIGKDGSVRNKNNQLIGKISNGRVANASNQTIGYTKADRRWAAAFYFFNYFIW</sequence>
<dbReference type="EMBL" id="SLXB01000024">
    <property type="protein sequence ID" value="TCO88861.1"/>
    <property type="molecule type" value="Genomic_DNA"/>
</dbReference>
<protein>
    <submittedName>
        <fullName evidence="1">Uncharacterized protein</fullName>
    </submittedName>
</protein>
<dbReference type="Pfam" id="PF21785">
    <property type="entry name" value="Bflower_2"/>
    <property type="match status" value="1"/>
</dbReference>
<dbReference type="AlphaFoldDB" id="A0A4R2LFQ9"/>
<reference evidence="1 2" key="1">
    <citation type="submission" date="2019-03" db="EMBL/GenBank/DDBJ databases">
        <title>Genomic Encyclopedia of Type Strains, Phase IV (KMG-IV): sequencing the most valuable type-strain genomes for metagenomic binning, comparative biology and taxonomic classification.</title>
        <authorList>
            <person name="Goeker M."/>
        </authorList>
    </citation>
    <scope>NUCLEOTIDE SEQUENCE [LARGE SCALE GENOMIC DNA]</scope>
    <source>
        <strain evidence="1 2">DSM 23917</strain>
    </source>
</reference>
<accession>A0A4R2LFQ9</accession>
<evidence type="ECO:0000313" key="2">
    <source>
        <dbReference type="Proteomes" id="UP000295600"/>
    </source>
</evidence>
<name>A0A4R2LFQ9_9BACE</name>
<evidence type="ECO:0000313" key="1">
    <source>
        <dbReference type="EMBL" id="TCO88861.1"/>
    </source>
</evidence>
<gene>
    <name evidence="1" type="ORF">EV202_12448</name>
</gene>
<organism evidence="1 2">
    <name type="scientific">Prevotella heparinolytica</name>
    <dbReference type="NCBI Taxonomy" id="28113"/>
    <lineage>
        <taxon>Bacteria</taxon>
        <taxon>Pseudomonadati</taxon>
        <taxon>Bacteroidota</taxon>
        <taxon>Bacteroidia</taxon>
        <taxon>Bacteroidales</taxon>
        <taxon>Bacteroidaceae</taxon>
        <taxon>Bacteroides</taxon>
    </lineage>
</organism>
<dbReference type="Proteomes" id="UP000295600">
    <property type="component" value="Unassembled WGS sequence"/>
</dbReference>
<comment type="caution">
    <text evidence="1">The sequence shown here is derived from an EMBL/GenBank/DDBJ whole genome shotgun (WGS) entry which is preliminary data.</text>
</comment>
<dbReference type="InterPro" id="IPR048910">
    <property type="entry name" value="Bflower_2"/>
</dbReference>
<proteinExistence type="predicted"/>